<dbReference type="EMBL" id="JBCNVT010000001">
    <property type="protein sequence ID" value="MEO5286561.1"/>
    <property type="molecule type" value="Genomic_DNA"/>
</dbReference>
<evidence type="ECO:0000256" key="1">
    <source>
        <dbReference type="ARBA" id="ARBA00002190"/>
    </source>
</evidence>
<protein>
    <recommendedName>
        <fullName evidence="6">Mutator family transposase</fullName>
    </recommendedName>
</protein>
<evidence type="ECO:0000256" key="3">
    <source>
        <dbReference type="ARBA" id="ARBA00022578"/>
    </source>
</evidence>
<dbReference type="EMBL" id="JBCNVT010000001">
    <property type="protein sequence ID" value="MEO5286836.1"/>
    <property type="molecule type" value="Genomic_DNA"/>
</dbReference>
<comment type="similarity">
    <text evidence="2 6">Belongs to the transposase mutator family.</text>
</comment>
<proteinExistence type="inferred from homology"/>
<evidence type="ECO:0000256" key="5">
    <source>
        <dbReference type="ARBA" id="ARBA00023172"/>
    </source>
</evidence>
<accession>A0ABV0I6A6</accession>
<reference evidence="9 11" key="1">
    <citation type="submission" date="2024-04" db="EMBL/GenBank/DDBJ databases">
        <title>Limosilactobacillus allomucosae sp. nov., a novel species isolated from wild boar faecal samples as potential probiotics for domestic pigs.</title>
        <authorList>
            <person name="Chen B."/>
        </authorList>
    </citation>
    <scope>NUCLEOTIDE SEQUENCE [LARGE SCALE GENOMIC DNA]</scope>
    <source>
        <strain evidence="9 11">WILCCON 0055</strain>
    </source>
</reference>
<evidence type="ECO:0000313" key="7">
    <source>
        <dbReference type="EMBL" id="MEO5286561.1"/>
    </source>
</evidence>
<dbReference type="EMBL" id="JBCNVT010000001">
    <property type="protein sequence ID" value="MEO5286697.1"/>
    <property type="molecule type" value="Genomic_DNA"/>
</dbReference>
<dbReference type="NCBIfam" id="NF033543">
    <property type="entry name" value="transpos_IS256"/>
    <property type="match status" value="1"/>
</dbReference>
<evidence type="ECO:0000313" key="9">
    <source>
        <dbReference type="EMBL" id="MEO5286697.1"/>
    </source>
</evidence>
<dbReference type="RefSeq" id="WP_347985560.1">
    <property type="nucleotide sequence ID" value="NZ_JBCNVT010000001.1"/>
</dbReference>
<sequence>MEDSIKNIITALLADDDSALKELFRAQVEDAVNQFLQNEMTAVLGYEPYARTGQDGQRNYRNGYYNRSFDTTLGDLTVKTPRDRLGLFKNALFEPYARHTSTLEETIIMMYSKGITTREIAELIEKMYGQYYSPATVSNITKQTASLVEEFHNRKFKQSQYVCVFLDATYIPLRRDTVEREAVNIAIGIRSDGTKEVLDYCIAPTENGVVWSELLSGLRQRGITDIQLFIADGMVGLQGAIERSYPQAKFQRCWVHLERNLYGYVRKADRGDVVGEFKEIRKAKDLPAARQKLNDFIEHWKKRYKRVEKLAELSGLFTFYDFPEAIRSTIYTTNVIESFNKQLKRQIDKKEQFPNEDALDRFVMTQVATYNDQNVSRIRRTRTGFTSCKDTLDAMF</sequence>
<dbReference type="PANTHER" id="PTHR33217">
    <property type="entry name" value="TRANSPOSASE FOR INSERTION SEQUENCE ELEMENT IS1081"/>
    <property type="match status" value="1"/>
</dbReference>
<comment type="caution">
    <text evidence="9">The sequence shown here is derived from an EMBL/GenBank/DDBJ whole genome shotgun (WGS) entry which is preliminary data.</text>
</comment>
<comment type="function">
    <text evidence="1 6">Required for the transposition of the insertion element.</text>
</comment>
<keyword evidence="6" id="KW-0814">Transposable element</keyword>
<dbReference type="InterPro" id="IPR001207">
    <property type="entry name" value="Transposase_mutator"/>
</dbReference>
<evidence type="ECO:0000256" key="4">
    <source>
        <dbReference type="ARBA" id="ARBA00023125"/>
    </source>
</evidence>
<keyword evidence="11" id="KW-1185">Reference proteome</keyword>
<organism evidence="9 11">
    <name type="scientific">Limosilactobacillus allomucosae</name>
    <dbReference type="NCBI Taxonomy" id="3142938"/>
    <lineage>
        <taxon>Bacteria</taxon>
        <taxon>Bacillati</taxon>
        <taxon>Bacillota</taxon>
        <taxon>Bacilli</taxon>
        <taxon>Lactobacillales</taxon>
        <taxon>Lactobacillaceae</taxon>
        <taxon>Limosilactobacillus</taxon>
    </lineage>
</organism>
<dbReference type="Proteomes" id="UP001456307">
    <property type="component" value="Unassembled WGS sequence"/>
</dbReference>
<keyword evidence="4 6" id="KW-0238">DNA-binding</keyword>
<evidence type="ECO:0000313" key="8">
    <source>
        <dbReference type="EMBL" id="MEO5286634.1"/>
    </source>
</evidence>
<evidence type="ECO:0000313" key="10">
    <source>
        <dbReference type="EMBL" id="MEO5286836.1"/>
    </source>
</evidence>
<evidence type="ECO:0000256" key="2">
    <source>
        <dbReference type="ARBA" id="ARBA00010961"/>
    </source>
</evidence>
<keyword evidence="3 6" id="KW-0815">Transposition</keyword>
<evidence type="ECO:0000313" key="11">
    <source>
        <dbReference type="Proteomes" id="UP001456307"/>
    </source>
</evidence>
<name>A0ABV0I6A6_9LACO</name>
<dbReference type="Pfam" id="PF00872">
    <property type="entry name" value="Transposase_mut"/>
    <property type="match status" value="1"/>
</dbReference>
<dbReference type="PROSITE" id="PS01007">
    <property type="entry name" value="TRANSPOSASE_MUTATOR"/>
    <property type="match status" value="1"/>
</dbReference>
<dbReference type="EMBL" id="JBCNVT010000001">
    <property type="protein sequence ID" value="MEO5286634.1"/>
    <property type="molecule type" value="Genomic_DNA"/>
</dbReference>
<evidence type="ECO:0000256" key="6">
    <source>
        <dbReference type="RuleBase" id="RU365089"/>
    </source>
</evidence>
<dbReference type="PANTHER" id="PTHR33217:SF8">
    <property type="entry name" value="MUTATOR FAMILY TRANSPOSASE"/>
    <property type="match status" value="1"/>
</dbReference>
<gene>
    <name evidence="7" type="ORF">AAVZ08_08195</name>
    <name evidence="8" type="ORF">AAVZ08_08585</name>
    <name evidence="9" type="ORF">AAVZ08_08910</name>
    <name evidence="10" type="ORF">AAVZ08_09735</name>
</gene>
<keyword evidence="5 6" id="KW-0233">DNA recombination</keyword>